<organism evidence="2 3">
    <name type="scientific">Ditylenchus destructor</name>
    <dbReference type="NCBI Taxonomy" id="166010"/>
    <lineage>
        <taxon>Eukaryota</taxon>
        <taxon>Metazoa</taxon>
        <taxon>Ecdysozoa</taxon>
        <taxon>Nematoda</taxon>
        <taxon>Chromadorea</taxon>
        <taxon>Rhabditida</taxon>
        <taxon>Tylenchina</taxon>
        <taxon>Tylenchomorpha</taxon>
        <taxon>Sphaerularioidea</taxon>
        <taxon>Anguinidae</taxon>
        <taxon>Anguininae</taxon>
        <taxon>Ditylenchus</taxon>
    </lineage>
</organism>
<name>A0AAD4QQW3_9BILA</name>
<dbReference type="Proteomes" id="UP001201812">
    <property type="component" value="Unassembled WGS sequence"/>
</dbReference>
<gene>
    <name evidence="2" type="ORF">DdX_22467</name>
</gene>
<evidence type="ECO:0000256" key="1">
    <source>
        <dbReference type="SAM" id="MobiDB-lite"/>
    </source>
</evidence>
<accession>A0AAD4QQW3</accession>
<comment type="caution">
    <text evidence="2">The sequence shown here is derived from an EMBL/GenBank/DDBJ whole genome shotgun (WGS) entry which is preliminary data.</text>
</comment>
<keyword evidence="3" id="KW-1185">Reference proteome</keyword>
<evidence type="ECO:0000313" key="2">
    <source>
        <dbReference type="EMBL" id="KAI1690456.1"/>
    </source>
</evidence>
<dbReference type="AlphaFoldDB" id="A0AAD4QQW3"/>
<proteinExistence type="predicted"/>
<protein>
    <submittedName>
        <fullName evidence="2">Uncharacterized protein</fullName>
    </submittedName>
</protein>
<feature type="region of interest" description="Disordered" evidence="1">
    <location>
        <begin position="61"/>
        <end position="100"/>
    </location>
</feature>
<sequence>MGRRLVPNSAVYPNTTRELLTLECARGQKWQLFMLPLELADFGVNRQLSSWEDDWYQIQPETQTNRRLRPAERREAPRGRAQPSEARRAETPPNLAGGAG</sequence>
<evidence type="ECO:0000313" key="3">
    <source>
        <dbReference type="Proteomes" id="UP001201812"/>
    </source>
</evidence>
<feature type="compositionally biased region" description="Basic and acidic residues" evidence="1">
    <location>
        <begin position="69"/>
        <end position="78"/>
    </location>
</feature>
<dbReference type="EMBL" id="JAKKPZ010001206">
    <property type="protein sequence ID" value="KAI1690456.1"/>
    <property type="molecule type" value="Genomic_DNA"/>
</dbReference>
<reference evidence="2" key="1">
    <citation type="submission" date="2022-01" db="EMBL/GenBank/DDBJ databases">
        <title>Genome Sequence Resource for Two Populations of Ditylenchus destructor, the Migratory Endoparasitic Phytonematode.</title>
        <authorList>
            <person name="Zhang H."/>
            <person name="Lin R."/>
            <person name="Xie B."/>
        </authorList>
    </citation>
    <scope>NUCLEOTIDE SEQUENCE</scope>
    <source>
        <strain evidence="2">BazhouSP</strain>
    </source>
</reference>